<keyword evidence="8" id="KW-0626">Porin</keyword>
<evidence type="ECO:0000259" key="12">
    <source>
        <dbReference type="Pfam" id="PF13609"/>
    </source>
</evidence>
<evidence type="ECO:0000256" key="6">
    <source>
        <dbReference type="ARBA" id="ARBA00022729"/>
    </source>
</evidence>
<dbReference type="InterPro" id="IPR023614">
    <property type="entry name" value="Porin_dom_sf"/>
</dbReference>
<keyword evidence="3" id="KW-0813">Transport</keyword>
<keyword evidence="4" id="KW-1134">Transmembrane beta strand</keyword>
<feature type="chain" id="PRO_5046448795" evidence="11">
    <location>
        <begin position="22"/>
        <end position="374"/>
    </location>
</feature>
<dbReference type="EMBL" id="CP136512">
    <property type="protein sequence ID" value="WOD17003.1"/>
    <property type="molecule type" value="Genomic_DNA"/>
</dbReference>
<dbReference type="PANTHER" id="PTHR34501">
    <property type="entry name" value="PROTEIN YDDL-RELATED"/>
    <property type="match status" value="1"/>
</dbReference>
<keyword evidence="5" id="KW-0812">Transmembrane</keyword>
<dbReference type="PROSITE" id="PS51257">
    <property type="entry name" value="PROKAR_LIPOPROTEIN"/>
    <property type="match status" value="1"/>
</dbReference>
<keyword evidence="7" id="KW-0406">Ion transport</keyword>
<gene>
    <name evidence="13" type="ORF">RW095_14250</name>
</gene>
<dbReference type="InterPro" id="IPR050298">
    <property type="entry name" value="Gram-neg_bact_OMP"/>
</dbReference>
<dbReference type="Proteomes" id="UP001302652">
    <property type="component" value="Chromosome 2"/>
</dbReference>
<accession>A0ABZ0ELM6</accession>
<sequence length="374" mass="39488">MKKMTIGVAAALGLACGTAWAQSSVTLYGLIDEGIRFSTNQPSPNGPANKLYMSEGIGTGNRWGIKGSEDLGGGTYAIFDLQSGFNPATGTSDQQGQLFGRYAYVGISNTKYGTLKLGRQYGTGFDFIATFDPVQVGNQNPVDWEIFLLGVRFDNTVQYSNTWGPVSFELQRSVGGEPGSVSQGSTTALNAIYTAGGLKVGVLGQQSKDSANHNMYAGSLGVRYAFAKAILYSYYIYTRRDAGFEIAANNTGGALANTNIIGNSATVAGPATQTKARIDNLVNLGGSYMPASDITFTVGGLYDHVTNVAGSQTGHIASFYGIADYLLSRRTDVYLEVDHSLLGGAEVTDPNSPIGTFAGENNSTSAMVALRTRF</sequence>
<evidence type="ECO:0000256" key="7">
    <source>
        <dbReference type="ARBA" id="ARBA00023065"/>
    </source>
</evidence>
<evidence type="ECO:0000256" key="10">
    <source>
        <dbReference type="ARBA" id="ARBA00023237"/>
    </source>
</evidence>
<evidence type="ECO:0000256" key="9">
    <source>
        <dbReference type="ARBA" id="ARBA00023136"/>
    </source>
</evidence>
<dbReference type="InterPro" id="IPR033900">
    <property type="entry name" value="Gram_neg_porin_domain"/>
</dbReference>
<evidence type="ECO:0000256" key="2">
    <source>
        <dbReference type="ARBA" id="ARBA00011233"/>
    </source>
</evidence>
<organism evidence="13 14">
    <name type="scientific">Paraburkholderia kirstenboschensis</name>
    <dbReference type="NCBI Taxonomy" id="1245436"/>
    <lineage>
        <taxon>Bacteria</taxon>
        <taxon>Pseudomonadati</taxon>
        <taxon>Pseudomonadota</taxon>
        <taxon>Betaproteobacteria</taxon>
        <taxon>Burkholderiales</taxon>
        <taxon>Burkholderiaceae</taxon>
        <taxon>Paraburkholderia</taxon>
    </lineage>
</organism>
<name>A0ABZ0ELM6_9BURK</name>
<dbReference type="CDD" id="cd00342">
    <property type="entry name" value="gram_neg_porins"/>
    <property type="match status" value="1"/>
</dbReference>
<dbReference type="Pfam" id="PF13609">
    <property type="entry name" value="Porin_4"/>
    <property type="match status" value="1"/>
</dbReference>
<protein>
    <submittedName>
        <fullName evidence="13">Porin</fullName>
    </submittedName>
</protein>
<comment type="subcellular location">
    <subcellularLocation>
        <location evidence="1">Cell outer membrane</location>
        <topology evidence="1">Multi-pass membrane protein</topology>
    </subcellularLocation>
</comment>
<evidence type="ECO:0000256" key="11">
    <source>
        <dbReference type="SAM" id="SignalP"/>
    </source>
</evidence>
<evidence type="ECO:0000256" key="8">
    <source>
        <dbReference type="ARBA" id="ARBA00023114"/>
    </source>
</evidence>
<dbReference type="Gene3D" id="2.40.160.10">
    <property type="entry name" value="Porin"/>
    <property type="match status" value="1"/>
</dbReference>
<feature type="domain" description="Porin" evidence="12">
    <location>
        <begin position="9"/>
        <end position="339"/>
    </location>
</feature>
<dbReference type="SUPFAM" id="SSF56935">
    <property type="entry name" value="Porins"/>
    <property type="match status" value="1"/>
</dbReference>
<keyword evidence="6 11" id="KW-0732">Signal</keyword>
<keyword evidence="10" id="KW-0998">Cell outer membrane</keyword>
<evidence type="ECO:0000313" key="13">
    <source>
        <dbReference type="EMBL" id="WOD17003.1"/>
    </source>
</evidence>
<keyword evidence="9" id="KW-0472">Membrane</keyword>
<comment type="subunit">
    <text evidence="2">Homotrimer.</text>
</comment>
<evidence type="ECO:0000256" key="4">
    <source>
        <dbReference type="ARBA" id="ARBA00022452"/>
    </source>
</evidence>
<evidence type="ECO:0000256" key="1">
    <source>
        <dbReference type="ARBA" id="ARBA00004571"/>
    </source>
</evidence>
<evidence type="ECO:0000313" key="14">
    <source>
        <dbReference type="Proteomes" id="UP001302652"/>
    </source>
</evidence>
<feature type="signal peptide" evidence="11">
    <location>
        <begin position="1"/>
        <end position="21"/>
    </location>
</feature>
<reference evidence="13 14" key="1">
    <citation type="submission" date="2023-10" db="EMBL/GenBank/DDBJ databases">
        <title>Surface-active antibiotics is a multifunctional adaptation for post-fire microbes.</title>
        <authorList>
            <person name="Liu M.D."/>
            <person name="Du Y."/>
            <person name="Koupaei S.K."/>
            <person name="Kim N.R."/>
            <person name="Zhang W."/>
            <person name="Traxler M.F."/>
        </authorList>
    </citation>
    <scope>NUCLEOTIDE SEQUENCE [LARGE SCALE GENOMIC DNA]</scope>
    <source>
        <strain evidence="13 14">F3</strain>
    </source>
</reference>
<dbReference type="PANTHER" id="PTHR34501:SF9">
    <property type="entry name" value="MAJOR OUTER MEMBRANE PROTEIN P.IA"/>
    <property type="match status" value="1"/>
</dbReference>
<keyword evidence="14" id="KW-1185">Reference proteome</keyword>
<evidence type="ECO:0000256" key="3">
    <source>
        <dbReference type="ARBA" id="ARBA00022448"/>
    </source>
</evidence>
<evidence type="ECO:0000256" key="5">
    <source>
        <dbReference type="ARBA" id="ARBA00022692"/>
    </source>
</evidence>
<dbReference type="RefSeq" id="WP_317019590.1">
    <property type="nucleotide sequence ID" value="NZ_CP136512.1"/>
</dbReference>
<proteinExistence type="predicted"/>